<dbReference type="EMBL" id="CM056744">
    <property type="protein sequence ID" value="KAJ8664638.1"/>
    <property type="molecule type" value="Genomic_DNA"/>
</dbReference>
<dbReference type="Proteomes" id="UP001239111">
    <property type="component" value="Chromosome 4"/>
</dbReference>
<name>A0ACC2N1K1_9HYME</name>
<keyword evidence="2" id="KW-1185">Reference proteome</keyword>
<gene>
    <name evidence="1" type="ORF">QAD02_006300</name>
</gene>
<comment type="caution">
    <text evidence="1">The sequence shown here is derived from an EMBL/GenBank/DDBJ whole genome shotgun (WGS) entry which is preliminary data.</text>
</comment>
<evidence type="ECO:0000313" key="1">
    <source>
        <dbReference type="EMBL" id="KAJ8664638.1"/>
    </source>
</evidence>
<proteinExistence type="predicted"/>
<accession>A0ACC2N1K1</accession>
<sequence>MKNFTVLIAVYVVFCDIFAESSPLIGNNVKPARMDEFPFIVSIQYFGKYPLKTDGHICGGTLISKNHVLTTDHCICGIDLRNLRIVLGSSDLRSSKIQSIIPTSKISYEHWAQKENVYASPCDDVSILEFYDEIKINPVEFNGNDSVGSKIMTAGWGNLNDGQRPSHMHRVSLKIMSNEQCSKKINKSLQKKIKMVDRYMCADADPWALSAPGDSGNPVFDAEKKLVAEPSRRHGNR</sequence>
<reference evidence="1" key="1">
    <citation type="submission" date="2023-04" db="EMBL/GenBank/DDBJ databases">
        <title>A chromosome-level genome assembly of the parasitoid wasp Eretmocerus hayati.</title>
        <authorList>
            <person name="Zhong Y."/>
            <person name="Liu S."/>
            <person name="Liu Y."/>
        </authorList>
    </citation>
    <scope>NUCLEOTIDE SEQUENCE</scope>
    <source>
        <strain evidence="1">ZJU_SS_LIU_2023</strain>
    </source>
</reference>
<protein>
    <submittedName>
        <fullName evidence="1">Uncharacterized protein</fullName>
    </submittedName>
</protein>
<organism evidence="1 2">
    <name type="scientific">Eretmocerus hayati</name>
    <dbReference type="NCBI Taxonomy" id="131215"/>
    <lineage>
        <taxon>Eukaryota</taxon>
        <taxon>Metazoa</taxon>
        <taxon>Ecdysozoa</taxon>
        <taxon>Arthropoda</taxon>
        <taxon>Hexapoda</taxon>
        <taxon>Insecta</taxon>
        <taxon>Pterygota</taxon>
        <taxon>Neoptera</taxon>
        <taxon>Endopterygota</taxon>
        <taxon>Hymenoptera</taxon>
        <taxon>Apocrita</taxon>
        <taxon>Proctotrupomorpha</taxon>
        <taxon>Chalcidoidea</taxon>
        <taxon>Aphelinidae</taxon>
        <taxon>Aphelininae</taxon>
        <taxon>Eretmocerus</taxon>
    </lineage>
</organism>
<evidence type="ECO:0000313" key="2">
    <source>
        <dbReference type="Proteomes" id="UP001239111"/>
    </source>
</evidence>